<accession>A0A2V1D527</accession>
<name>A0A2V1D527_9PLEO</name>
<protein>
    <submittedName>
        <fullName evidence="2">Uncharacterized protein</fullName>
    </submittedName>
</protein>
<dbReference type="AlphaFoldDB" id="A0A2V1D527"/>
<feature type="region of interest" description="Disordered" evidence="1">
    <location>
        <begin position="1"/>
        <end position="20"/>
    </location>
</feature>
<dbReference type="Proteomes" id="UP000244855">
    <property type="component" value="Unassembled WGS sequence"/>
</dbReference>
<evidence type="ECO:0000313" key="2">
    <source>
        <dbReference type="EMBL" id="PVH93147.1"/>
    </source>
</evidence>
<evidence type="ECO:0000256" key="1">
    <source>
        <dbReference type="SAM" id="MobiDB-lite"/>
    </source>
</evidence>
<reference evidence="2 3" key="1">
    <citation type="journal article" date="2018" name="Sci. Rep.">
        <title>Comparative genomics provides insights into the lifestyle and reveals functional heterogeneity of dark septate endophytic fungi.</title>
        <authorList>
            <person name="Knapp D.G."/>
            <person name="Nemeth J.B."/>
            <person name="Barry K."/>
            <person name="Hainaut M."/>
            <person name="Henrissat B."/>
            <person name="Johnson J."/>
            <person name="Kuo A."/>
            <person name="Lim J.H.P."/>
            <person name="Lipzen A."/>
            <person name="Nolan M."/>
            <person name="Ohm R.A."/>
            <person name="Tamas L."/>
            <person name="Grigoriev I.V."/>
            <person name="Spatafora J.W."/>
            <person name="Nagy L.G."/>
            <person name="Kovacs G.M."/>
        </authorList>
    </citation>
    <scope>NUCLEOTIDE SEQUENCE [LARGE SCALE GENOMIC DNA]</scope>
    <source>
        <strain evidence="2 3">DSE2036</strain>
    </source>
</reference>
<proteinExistence type="predicted"/>
<keyword evidence="3" id="KW-1185">Reference proteome</keyword>
<sequence length="70" mass="7800">MSSDSNTNNHTAETEDQNKRIAEAFRQVQSDGSDFLNGSLEAREKLVASARSLLEAAENPVESLLWHINR</sequence>
<organism evidence="2 3">
    <name type="scientific">Periconia macrospinosa</name>
    <dbReference type="NCBI Taxonomy" id="97972"/>
    <lineage>
        <taxon>Eukaryota</taxon>
        <taxon>Fungi</taxon>
        <taxon>Dikarya</taxon>
        <taxon>Ascomycota</taxon>
        <taxon>Pezizomycotina</taxon>
        <taxon>Dothideomycetes</taxon>
        <taxon>Pleosporomycetidae</taxon>
        <taxon>Pleosporales</taxon>
        <taxon>Massarineae</taxon>
        <taxon>Periconiaceae</taxon>
        <taxon>Periconia</taxon>
    </lineage>
</organism>
<dbReference type="EMBL" id="KZ805613">
    <property type="protein sequence ID" value="PVH93147.1"/>
    <property type="molecule type" value="Genomic_DNA"/>
</dbReference>
<feature type="compositionally biased region" description="Polar residues" evidence="1">
    <location>
        <begin position="1"/>
        <end position="11"/>
    </location>
</feature>
<gene>
    <name evidence="2" type="ORF">DM02DRAFT_662271</name>
</gene>
<evidence type="ECO:0000313" key="3">
    <source>
        <dbReference type="Proteomes" id="UP000244855"/>
    </source>
</evidence>